<dbReference type="InterPro" id="IPR021190">
    <property type="entry name" value="Pept_M10A"/>
</dbReference>
<evidence type="ECO:0000256" key="14">
    <source>
        <dbReference type="SAM" id="MobiDB-lite"/>
    </source>
</evidence>
<feature type="binding site" evidence="12">
    <location>
        <position position="194"/>
    </location>
    <ligand>
        <name>Zn(2+)</name>
        <dbReference type="ChEBI" id="CHEBI:29105"/>
        <label>1</label>
    </ligand>
</feature>
<dbReference type="CDD" id="cd00094">
    <property type="entry name" value="HX"/>
    <property type="match status" value="1"/>
</dbReference>
<evidence type="ECO:0000256" key="3">
    <source>
        <dbReference type="ARBA" id="ARBA00022723"/>
    </source>
</evidence>
<evidence type="ECO:0000256" key="2">
    <source>
        <dbReference type="ARBA" id="ARBA00022670"/>
    </source>
</evidence>
<feature type="repeat" description="Hemopexin" evidence="13">
    <location>
        <begin position="456"/>
        <end position="500"/>
    </location>
</feature>
<feature type="signal peptide" evidence="15">
    <location>
        <begin position="1"/>
        <end position="28"/>
    </location>
</feature>
<feature type="binding site" evidence="12">
    <location>
        <position position="227"/>
    </location>
    <ligand>
        <name>Ca(2+)</name>
        <dbReference type="ChEBI" id="CHEBI:29108"/>
        <label>3</label>
    </ligand>
</feature>
<dbReference type="EMBL" id="JARQWQ010000034">
    <property type="protein sequence ID" value="KAK2561010.1"/>
    <property type="molecule type" value="Genomic_DNA"/>
</dbReference>
<dbReference type="SUPFAM" id="SSF50923">
    <property type="entry name" value="Hemopexin-like domain"/>
    <property type="match status" value="1"/>
</dbReference>
<dbReference type="GO" id="GO:0008270">
    <property type="term" value="F:zinc ion binding"/>
    <property type="evidence" value="ECO:0007669"/>
    <property type="project" value="InterPro"/>
</dbReference>
<keyword evidence="12" id="KW-0106">Calcium</keyword>
<dbReference type="InterPro" id="IPR036375">
    <property type="entry name" value="Hemopexin-like_dom_sf"/>
</dbReference>
<dbReference type="PIRSF" id="PIRSF001191">
    <property type="entry name" value="Peptidase_M10A_matrix"/>
    <property type="match status" value="1"/>
</dbReference>
<keyword evidence="9" id="KW-0865">Zymogen</keyword>
<feature type="binding site" evidence="12">
    <location>
        <position position="508"/>
    </location>
    <ligand>
        <name>Ca(2+)</name>
        <dbReference type="ChEBI" id="CHEBI:29108"/>
        <label>5</label>
    </ligand>
</feature>
<gene>
    <name evidence="17" type="ORF">P5673_016138</name>
</gene>
<feature type="binding site" evidence="12">
    <location>
        <position position="414"/>
    </location>
    <ligand>
        <name>Ca(2+)</name>
        <dbReference type="ChEBI" id="CHEBI:29108"/>
        <label>4</label>
    </ligand>
</feature>
<feature type="repeat" description="Hemopexin" evidence="13">
    <location>
        <begin position="502"/>
        <end position="548"/>
    </location>
</feature>
<feature type="binding site" evidence="12">
    <location>
        <position position="207"/>
    </location>
    <ligand>
        <name>Zn(2+)</name>
        <dbReference type="ChEBI" id="CHEBI:29105"/>
        <label>1</label>
    </ligand>
</feature>
<reference evidence="17" key="2">
    <citation type="journal article" date="2023" name="Science">
        <title>Genomic signatures of disease resistance in endangered staghorn corals.</title>
        <authorList>
            <person name="Vollmer S.V."/>
            <person name="Selwyn J.D."/>
            <person name="Despard B.A."/>
            <person name="Roesel C.L."/>
        </authorList>
    </citation>
    <scope>NUCLEOTIDE SEQUENCE</scope>
    <source>
        <strain evidence="17">K2</strain>
    </source>
</reference>
<evidence type="ECO:0000256" key="12">
    <source>
        <dbReference type="PIRSR" id="PIRSR621190-2"/>
    </source>
</evidence>
<dbReference type="Proteomes" id="UP001249851">
    <property type="component" value="Unassembled WGS sequence"/>
</dbReference>
<evidence type="ECO:0000256" key="1">
    <source>
        <dbReference type="ARBA" id="ARBA00010370"/>
    </source>
</evidence>
<feature type="binding site" evidence="12">
    <location>
        <position position="225"/>
    </location>
    <ligand>
        <name>Ca(2+)</name>
        <dbReference type="ChEBI" id="CHEBI:29108"/>
        <label>1</label>
    </ligand>
</feature>
<dbReference type="InterPro" id="IPR000585">
    <property type="entry name" value="Hemopexin-like_dom"/>
</dbReference>
<evidence type="ECO:0000313" key="17">
    <source>
        <dbReference type="EMBL" id="KAK2561010.1"/>
    </source>
</evidence>
<keyword evidence="4 15" id="KW-0732">Signal</keyword>
<evidence type="ECO:0000256" key="11">
    <source>
        <dbReference type="PIRSR" id="PIRSR001191-2"/>
    </source>
</evidence>
<feature type="chain" id="PRO_5042207558" evidence="15">
    <location>
        <begin position="29"/>
        <end position="548"/>
    </location>
</feature>
<dbReference type="InterPro" id="IPR001818">
    <property type="entry name" value="Pept_M10_metallopeptidase"/>
</dbReference>
<feature type="compositionally biased region" description="Low complexity" evidence="14">
    <location>
        <begin position="294"/>
        <end position="389"/>
    </location>
</feature>
<evidence type="ECO:0000256" key="7">
    <source>
        <dbReference type="ARBA" id="ARBA00022833"/>
    </source>
</evidence>
<feature type="repeat" description="Hemopexin" evidence="13">
    <location>
        <begin position="409"/>
        <end position="455"/>
    </location>
</feature>
<comment type="caution">
    <text evidence="17">The sequence shown here is derived from an EMBL/GenBank/DDBJ whole genome shotgun (WGS) entry which is preliminary data.</text>
</comment>
<keyword evidence="3 11" id="KW-0479">Metal-binding</keyword>
<dbReference type="PANTHER" id="PTHR10201">
    <property type="entry name" value="MATRIX METALLOPROTEINASE"/>
    <property type="match status" value="1"/>
</dbReference>
<keyword evidence="5" id="KW-0677">Repeat</keyword>
<accession>A0AAD9QHI3</accession>
<feature type="binding site" evidence="12">
    <location>
        <position position="192"/>
    </location>
    <ligand>
        <name>Zn(2+)</name>
        <dbReference type="ChEBI" id="CHEBI:29105"/>
        <label>1</label>
    </ligand>
</feature>
<dbReference type="InterPro" id="IPR036365">
    <property type="entry name" value="PGBD-like_sf"/>
</dbReference>
<organism evidence="17 18">
    <name type="scientific">Acropora cervicornis</name>
    <name type="common">Staghorn coral</name>
    <dbReference type="NCBI Taxonomy" id="6130"/>
    <lineage>
        <taxon>Eukaryota</taxon>
        <taxon>Metazoa</taxon>
        <taxon>Cnidaria</taxon>
        <taxon>Anthozoa</taxon>
        <taxon>Hexacorallia</taxon>
        <taxon>Scleractinia</taxon>
        <taxon>Astrocoeniina</taxon>
        <taxon>Acroporidae</taxon>
        <taxon>Acropora</taxon>
    </lineage>
</organism>
<keyword evidence="18" id="KW-1185">Reference proteome</keyword>
<dbReference type="SUPFAM" id="SSF47090">
    <property type="entry name" value="PGBD-like"/>
    <property type="match status" value="1"/>
</dbReference>
<evidence type="ECO:0000256" key="9">
    <source>
        <dbReference type="ARBA" id="ARBA00023145"/>
    </source>
</evidence>
<dbReference type="PRINTS" id="PR00138">
    <property type="entry name" value="MATRIXIN"/>
</dbReference>
<feature type="binding site" evidence="12">
    <location>
        <position position="199"/>
    </location>
    <ligand>
        <name>Ca(2+)</name>
        <dbReference type="ChEBI" id="CHEBI:29108"/>
        <label>3</label>
    </ligand>
</feature>
<feature type="binding site" evidence="12">
    <location>
        <position position="222"/>
    </location>
    <ligand>
        <name>Zn(2+)</name>
        <dbReference type="ChEBI" id="CHEBI:29105"/>
        <label>1</label>
    </ligand>
</feature>
<keyword evidence="7 11" id="KW-0862">Zinc</keyword>
<feature type="binding site" evidence="11">
    <location>
        <position position="255"/>
    </location>
    <ligand>
        <name>Zn(2+)</name>
        <dbReference type="ChEBI" id="CHEBI:29105"/>
        <label>2</label>
        <note>catalytic</note>
    </ligand>
</feature>
<evidence type="ECO:0000256" key="10">
    <source>
        <dbReference type="PIRSR" id="PIRSR001191-1"/>
    </source>
</evidence>
<evidence type="ECO:0000256" key="15">
    <source>
        <dbReference type="SAM" id="SignalP"/>
    </source>
</evidence>
<feature type="region of interest" description="Disordered" evidence="14">
    <location>
        <begin position="289"/>
        <end position="396"/>
    </location>
</feature>
<dbReference type="SMART" id="SM00235">
    <property type="entry name" value="ZnMc"/>
    <property type="match status" value="1"/>
</dbReference>
<feature type="binding site" evidence="12">
    <location>
        <position position="460"/>
    </location>
    <ligand>
        <name>Ca(2+)</name>
        <dbReference type="ChEBI" id="CHEBI:29108"/>
        <label>4</label>
    </ligand>
</feature>
<feature type="active site" evidence="10">
    <location>
        <position position="246"/>
    </location>
</feature>
<name>A0AAD9QHI3_ACRCE</name>
<feature type="binding site" evidence="11">
    <location>
        <position position="249"/>
    </location>
    <ligand>
        <name>Zn(2+)</name>
        <dbReference type="ChEBI" id="CHEBI:29105"/>
        <label>2</label>
        <note>catalytic</note>
    </ligand>
</feature>
<dbReference type="InterPro" id="IPR018487">
    <property type="entry name" value="Hemopexin-like_repeat"/>
</dbReference>
<dbReference type="SMART" id="SM00120">
    <property type="entry name" value="HX"/>
    <property type="match status" value="3"/>
</dbReference>
<comment type="similarity">
    <text evidence="1">Belongs to the peptidase M10A family.</text>
</comment>
<feature type="binding site" evidence="12">
    <location>
        <position position="200"/>
    </location>
    <ligand>
        <name>Ca(2+)</name>
        <dbReference type="ChEBI" id="CHEBI:29108"/>
        <label>3</label>
    </ligand>
</feature>
<dbReference type="SUPFAM" id="SSF55486">
    <property type="entry name" value="Metalloproteases ('zincins'), catalytic domain"/>
    <property type="match status" value="1"/>
</dbReference>
<dbReference type="AlphaFoldDB" id="A0AAD9QHI3"/>
<evidence type="ECO:0000256" key="13">
    <source>
        <dbReference type="PROSITE-ProRule" id="PRU01011"/>
    </source>
</evidence>
<dbReference type="Gene3D" id="2.110.10.10">
    <property type="entry name" value="Hemopexin-like domain"/>
    <property type="match status" value="1"/>
</dbReference>
<protein>
    <submittedName>
        <fullName evidence="17">Matrix metalloproteinase-16</fullName>
    </submittedName>
</protein>
<feature type="binding site" evidence="12">
    <location>
        <position position="227"/>
    </location>
    <ligand>
        <name>Ca(2+)</name>
        <dbReference type="ChEBI" id="CHEBI:29108"/>
        <label>1</label>
    </ligand>
</feature>
<feature type="domain" description="Peptidase metallopeptidase" evidence="16">
    <location>
        <begin position="125"/>
        <end position="290"/>
    </location>
</feature>
<feature type="binding site" evidence="12">
    <location>
        <position position="220"/>
    </location>
    <ligand>
        <name>Ca(2+)</name>
        <dbReference type="ChEBI" id="CHEBI:29108"/>
        <label>2</label>
    </ligand>
</feature>
<dbReference type="GO" id="GO:0004222">
    <property type="term" value="F:metalloendopeptidase activity"/>
    <property type="evidence" value="ECO:0007669"/>
    <property type="project" value="InterPro"/>
</dbReference>
<dbReference type="GO" id="GO:0030574">
    <property type="term" value="P:collagen catabolic process"/>
    <property type="evidence" value="ECO:0007669"/>
    <property type="project" value="TreeGrafter"/>
</dbReference>
<feature type="binding site" evidence="12">
    <location>
        <position position="144"/>
    </location>
    <ligand>
        <name>Ca(2+)</name>
        <dbReference type="ChEBI" id="CHEBI:29108"/>
        <label>1</label>
    </ligand>
</feature>
<feature type="binding site" description="in inhibited form" evidence="12">
    <location>
        <position position="101"/>
    </location>
    <ligand>
        <name>Zn(2+)</name>
        <dbReference type="ChEBI" id="CHEBI:29105"/>
        <label>2</label>
        <note>catalytic</note>
    </ligand>
</feature>
<dbReference type="Pfam" id="PF00045">
    <property type="entry name" value="Hemopexin"/>
    <property type="match status" value="3"/>
</dbReference>
<keyword evidence="2" id="KW-0645">Protease</keyword>
<dbReference type="CDD" id="cd04278">
    <property type="entry name" value="ZnMc_MMP"/>
    <property type="match status" value="1"/>
</dbReference>
<dbReference type="InterPro" id="IPR033739">
    <property type="entry name" value="M10A_MMP"/>
</dbReference>
<dbReference type="GO" id="GO:0006508">
    <property type="term" value="P:proteolysis"/>
    <property type="evidence" value="ECO:0007669"/>
    <property type="project" value="UniProtKB-KW"/>
</dbReference>
<dbReference type="GO" id="GO:0031012">
    <property type="term" value="C:extracellular matrix"/>
    <property type="evidence" value="ECO:0007669"/>
    <property type="project" value="InterPro"/>
</dbReference>
<feature type="binding site" evidence="12">
    <location>
        <position position="263"/>
    </location>
    <ligand>
        <name>Zn(2+)</name>
        <dbReference type="ChEBI" id="CHEBI:29105"/>
        <label>2</label>
        <note>catalytic</note>
    </ligand>
</feature>
<evidence type="ECO:0000256" key="6">
    <source>
        <dbReference type="ARBA" id="ARBA00022801"/>
    </source>
</evidence>
<sequence>MKIQHRSFCLLIILFLLHCLWFNDVSFALPLGKTAFPTKLEIDSVTGEVALEWMKKYKTSSSGASLTDLPTELKKLQERAGITQTGVLDEATKKLILIPRCGVFESADSPQEYGEAKRQKRFTLQGTVWNKKNLNFRFLSSTQDLPERVQRDVIRKMLRKWEEASTLSLREADPSLSDDQVEILISFVRRYHGDPYSFDGQGGTLAHAYYPHNNRGLSGDAHFDDDEFFTTGRTDGINLDWVALHEFGHSLGLEHSNVRESVMYPWYKGFFENIELTSDDIRGIQALYGKPTKKPSTTTVATTTEPPTTTPKATTKATTTETPTTTPKATTKATTTETPTTTPKATTEASTTETPTTTPKAATTGPSTSTPKETTKLSTETPTTTVISTKQPAKTTPTPSIVPVLDICQIKTFDAFVMGFDRKTYVFSGNYFWVLGVRLGVESGPTLISSKWKELNTPIDSAYTNWNGRIVFFKGNRYWKYSDFRLESGPKAISDLGLPADLNNLDAAFIWEGNHKTYFFNGKNYWRYNEYRGTVDPGYPRDISVWGE</sequence>
<comment type="cofactor">
    <cofactor evidence="12">
        <name>Ca(2+)</name>
        <dbReference type="ChEBI" id="CHEBI:29108"/>
    </cofactor>
    <text evidence="12">Can bind about 5 Ca(2+) ions per subunit.</text>
</comment>
<dbReference type="PANTHER" id="PTHR10201:SF291">
    <property type="entry name" value="MATRIX METALLOPROTEINASE 1, ISOFORM C-RELATED"/>
    <property type="match status" value="1"/>
</dbReference>
<dbReference type="Gene3D" id="3.40.390.10">
    <property type="entry name" value="Collagenase (Catalytic Domain)"/>
    <property type="match status" value="1"/>
</dbReference>
<dbReference type="InterPro" id="IPR006026">
    <property type="entry name" value="Peptidase_Metallo"/>
</dbReference>
<comment type="cofactor">
    <cofactor evidence="12">
        <name>Zn(2+)</name>
        <dbReference type="ChEBI" id="CHEBI:29105"/>
    </cofactor>
    <text evidence="12">Binds 2 Zn(2+) ions per subunit.</text>
</comment>
<feature type="binding site" evidence="12">
    <location>
        <position position="224"/>
    </location>
    <ligand>
        <name>Ca(2+)</name>
        <dbReference type="ChEBI" id="CHEBI:29108"/>
        <label>3</label>
    </ligand>
</feature>
<proteinExistence type="inferred from homology"/>
<keyword evidence="6" id="KW-0378">Hydrolase</keyword>
<feature type="binding site" evidence="12">
    <location>
        <position position="462"/>
    </location>
    <ligand>
        <name>Ca(2+)</name>
        <dbReference type="ChEBI" id="CHEBI:29108"/>
        <label>5</label>
    </ligand>
</feature>
<evidence type="ECO:0000256" key="4">
    <source>
        <dbReference type="ARBA" id="ARBA00022729"/>
    </source>
</evidence>
<evidence type="ECO:0000259" key="16">
    <source>
        <dbReference type="SMART" id="SM00235"/>
    </source>
</evidence>
<dbReference type="PROSITE" id="PS51642">
    <property type="entry name" value="HEMOPEXIN_2"/>
    <property type="match status" value="3"/>
</dbReference>
<evidence type="ECO:0000256" key="5">
    <source>
        <dbReference type="ARBA" id="ARBA00022737"/>
    </source>
</evidence>
<evidence type="ECO:0000256" key="8">
    <source>
        <dbReference type="ARBA" id="ARBA00023049"/>
    </source>
</evidence>
<feature type="binding site" evidence="11">
    <location>
        <position position="245"/>
    </location>
    <ligand>
        <name>Zn(2+)</name>
        <dbReference type="ChEBI" id="CHEBI:29105"/>
        <label>2</label>
        <note>catalytic</note>
    </ligand>
</feature>
<dbReference type="InterPro" id="IPR024079">
    <property type="entry name" value="MetalloPept_cat_dom_sf"/>
</dbReference>
<keyword evidence="8 17" id="KW-0482">Metalloprotease</keyword>
<evidence type="ECO:0000313" key="18">
    <source>
        <dbReference type="Proteomes" id="UP001249851"/>
    </source>
</evidence>
<reference evidence="17" key="1">
    <citation type="journal article" date="2023" name="G3 (Bethesda)">
        <title>Whole genome assembly and annotation of the endangered Caribbean coral Acropora cervicornis.</title>
        <authorList>
            <person name="Selwyn J.D."/>
            <person name="Vollmer S.V."/>
        </authorList>
    </citation>
    <scope>NUCLEOTIDE SEQUENCE</scope>
    <source>
        <strain evidence="17">K2</strain>
    </source>
</reference>
<dbReference type="GO" id="GO:0030198">
    <property type="term" value="P:extracellular matrix organization"/>
    <property type="evidence" value="ECO:0007669"/>
    <property type="project" value="TreeGrafter"/>
</dbReference>
<dbReference type="Pfam" id="PF00413">
    <property type="entry name" value="Peptidase_M10"/>
    <property type="match status" value="1"/>
</dbReference>